<accession>A0ABC9NKS5</accession>
<dbReference type="EMBL" id="ABKX01000009">
    <property type="protein sequence ID" value="EDS90800.1"/>
    <property type="molecule type" value="Genomic_DNA"/>
</dbReference>
<dbReference type="Proteomes" id="UP000003042">
    <property type="component" value="Unassembled WGS sequence"/>
</dbReference>
<organism evidence="1 2">
    <name type="scientific">Escherichia albertii (strain TW07627)</name>
    <dbReference type="NCBI Taxonomy" id="502347"/>
    <lineage>
        <taxon>Bacteria</taxon>
        <taxon>Pseudomonadati</taxon>
        <taxon>Pseudomonadota</taxon>
        <taxon>Gammaproteobacteria</taxon>
        <taxon>Enterobacterales</taxon>
        <taxon>Enterobacteriaceae</taxon>
        <taxon>Escherichia</taxon>
    </lineage>
</organism>
<dbReference type="AlphaFoldDB" id="A0ABC9NKS5"/>
<evidence type="ECO:0000313" key="2">
    <source>
        <dbReference type="Proteomes" id="UP000003042"/>
    </source>
</evidence>
<protein>
    <submittedName>
        <fullName evidence="1">Uncharacterized protein</fullName>
    </submittedName>
</protein>
<reference evidence="1 2" key="1">
    <citation type="submission" date="2008-02" db="EMBL/GenBank/DDBJ databases">
        <title>Annotation of Escherichia albertii TW07627.</title>
        <authorList>
            <person name="Sutton G."/>
            <person name="Whittam T.S."/>
            <person name="Sebastian Y."/>
        </authorList>
    </citation>
    <scope>NUCLEOTIDE SEQUENCE [LARGE SCALE GENOMIC DNA]</scope>
    <source>
        <strain evidence="1 2">TW07627</strain>
    </source>
</reference>
<name>A0ABC9NKS5_ESCAT</name>
<gene>
    <name evidence="1" type="ORF">ESCAB7627_2089</name>
</gene>
<evidence type="ECO:0000313" key="1">
    <source>
        <dbReference type="EMBL" id="EDS90800.1"/>
    </source>
</evidence>
<comment type="caution">
    <text evidence="1">The sequence shown here is derived from an EMBL/GenBank/DDBJ whole genome shotgun (WGS) entry which is preliminary data.</text>
</comment>
<proteinExistence type="predicted"/>
<sequence>MKITLVVRKARNNTGFIAKVPSLPPYRLAVGYMLLADNP</sequence>